<keyword evidence="5" id="KW-0010">Activator</keyword>
<dbReference type="PANTHER" id="PTHR11492:SF8">
    <property type="entry name" value="NUCLEAR FACTOR I, ISOFORM B"/>
    <property type="match status" value="1"/>
</dbReference>
<dbReference type="Proteomes" id="UP000887540">
    <property type="component" value="Unplaced"/>
</dbReference>
<dbReference type="InterPro" id="IPR019548">
    <property type="entry name" value="CTF/NFI_DNA-bd_N"/>
</dbReference>
<accession>A0A914C1U9</accession>
<dbReference type="GO" id="GO:0000981">
    <property type="term" value="F:DNA-binding transcription factor activity, RNA polymerase II-specific"/>
    <property type="evidence" value="ECO:0007669"/>
    <property type="project" value="TreeGrafter"/>
</dbReference>
<evidence type="ECO:0000256" key="7">
    <source>
        <dbReference type="ARBA" id="ARBA00023242"/>
    </source>
</evidence>
<evidence type="ECO:0000256" key="1">
    <source>
        <dbReference type="ARBA" id="ARBA00004123"/>
    </source>
</evidence>
<comment type="subcellular location">
    <subcellularLocation>
        <location evidence="1">Nucleus</location>
    </subcellularLocation>
</comment>
<feature type="region of interest" description="Disordered" evidence="8">
    <location>
        <begin position="513"/>
        <end position="533"/>
    </location>
</feature>
<sequence length="881" mass="96048">MSSVSSADWNTSIQYSPKNEEFHPFVEELLPYVKEFSYVWFNLQAAKRKYMKRNERRMTVEEERHIKEELMNETPEAKQKWAGRLLGKLRKDIQPAYRDNFVLSVTGAQPAICVLSNPDQKGKMRRIDCLRQADKVWRLDLVMVILFKGIPLESTDGERLEKCSECTYSQLCVNPYHISIAVRELDLFLANFIFTSNPDKASDRQKEEDADALPAHEGIWGTGVFTAYELKTLTRPSILSTTNGRMVPGVLTLKDDSYENNSWLSPGSNSMESPPNITNHSLVDHGRRDLVKFQSSVVGNTGLPKPMPARLSQQQYVPSGSQQNSSYTMFQTSNGRVSTSAGQNEGDEEPAEKRSRHASRDSAGSVNEEVKRLTSVGFHQPSTHLPKGLIHLDSSNDSTKLVGGPPNSNVSYNIQISRGTALRSYTIQKSGETSSAITRTLPSSGSAFTATAASALTVHSNGCSATTTGTTTIVRRISPEKNRQFGNLFSSTTEDPPPKLVAVLPANRTNPVRLGNNDVCPPNDLLSTDHTPLGTTSRKRIYNIVTSTPPQGSSFDHHQAPVINGAPNNSNYSHVGQTTFKVLTDVSDHTKNENSFSASSVELLNRAKTVTVVSPIREFISRPNNTATLVAPKPIVPSPTVQKNEVQRKSFINSNIATPTQQFVIKNSHQSSLSSPVPFFTSITSPLTTPRGTPNGTPIPGARPGFTEEEYASLVHSVMNNNGDSSIKEVSNQFLNYFNENSRSPILATTTPLSGNFVPQLEPRSAPSNEAQRISNILALSAPHVNALITSQTPTATSPVVDSTTQHEFVTRPDLPDSTTGEKTISLTSISPSGSSNSNGSLTSSSTNTAAVLTTSLSSATSGPVNFSQLTRRPNNNANIK</sequence>
<feature type="compositionally biased region" description="Polar residues" evidence="8">
    <location>
        <begin position="311"/>
        <end position="343"/>
    </location>
</feature>
<keyword evidence="10" id="KW-1185">Reference proteome</keyword>
<evidence type="ECO:0000259" key="9">
    <source>
        <dbReference type="PROSITE" id="PS51080"/>
    </source>
</evidence>
<protein>
    <submittedName>
        <fullName evidence="11">CTF/NF-I domain-containing protein</fullName>
    </submittedName>
</protein>
<keyword evidence="2" id="KW-0235">DNA replication</keyword>
<dbReference type="Pfam" id="PF03165">
    <property type="entry name" value="MH1"/>
    <property type="match status" value="1"/>
</dbReference>
<reference evidence="11" key="1">
    <citation type="submission" date="2022-11" db="UniProtKB">
        <authorList>
            <consortium name="WormBaseParasite"/>
        </authorList>
    </citation>
    <scope>IDENTIFICATION</scope>
</reference>
<keyword evidence="4" id="KW-0238">DNA-binding</keyword>
<feature type="region of interest" description="Disordered" evidence="8">
    <location>
        <begin position="858"/>
        <end position="881"/>
    </location>
</feature>
<evidence type="ECO:0000313" key="11">
    <source>
        <dbReference type="WBParaSite" id="ACRNAN_Path_1537.g6000.t1"/>
    </source>
</evidence>
<feature type="compositionally biased region" description="Low complexity" evidence="8">
    <location>
        <begin position="824"/>
        <end position="846"/>
    </location>
</feature>
<feature type="region of interest" description="Disordered" evidence="8">
    <location>
        <begin position="298"/>
        <end position="368"/>
    </location>
</feature>
<evidence type="ECO:0000256" key="8">
    <source>
        <dbReference type="SAM" id="MobiDB-lite"/>
    </source>
</evidence>
<dbReference type="PROSITE" id="PS51080">
    <property type="entry name" value="CTF_NFI_2"/>
    <property type="match status" value="1"/>
</dbReference>
<dbReference type="SMART" id="SM00523">
    <property type="entry name" value="DWA"/>
    <property type="match status" value="1"/>
</dbReference>
<feature type="domain" description="CTF/NF-I" evidence="9">
    <location>
        <begin position="11"/>
        <end position="204"/>
    </location>
</feature>
<keyword evidence="6" id="KW-0804">Transcription</keyword>
<dbReference type="GO" id="GO:0051239">
    <property type="term" value="P:regulation of multicellular organismal process"/>
    <property type="evidence" value="ECO:0007669"/>
    <property type="project" value="UniProtKB-ARBA"/>
</dbReference>
<keyword evidence="7" id="KW-0539">Nucleus</keyword>
<organism evidence="10 11">
    <name type="scientific">Acrobeloides nanus</name>
    <dbReference type="NCBI Taxonomy" id="290746"/>
    <lineage>
        <taxon>Eukaryota</taxon>
        <taxon>Metazoa</taxon>
        <taxon>Ecdysozoa</taxon>
        <taxon>Nematoda</taxon>
        <taxon>Chromadorea</taxon>
        <taxon>Rhabditida</taxon>
        <taxon>Tylenchina</taxon>
        <taxon>Cephalobomorpha</taxon>
        <taxon>Cephaloboidea</taxon>
        <taxon>Cephalobidae</taxon>
        <taxon>Acrobeloides</taxon>
    </lineage>
</organism>
<evidence type="ECO:0000256" key="4">
    <source>
        <dbReference type="ARBA" id="ARBA00023125"/>
    </source>
</evidence>
<dbReference type="GO" id="GO:0000978">
    <property type="term" value="F:RNA polymerase II cis-regulatory region sequence-specific DNA binding"/>
    <property type="evidence" value="ECO:0007669"/>
    <property type="project" value="TreeGrafter"/>
</dbReference>
<feature type="region of interest" description="Disordered" evidence="8">
    <location>
        <begin position="548"/>
        <end position="570"/>
    </location>
</feature>
<feature type="region of interest" description="Disordered" evidence="8">
    <location>
        <begin position="793"/>
        <end position="846"/>
    </location>
</feature>
<evidence type="ECO:0000256" key="6">
    <source>
        <dbReference type="ARBA" id="ARBA00023163"/>
    </source>
</evidence>
<dbReference type="GO" id="GO:0006260">
    <property type="term" value="P:DNA replication"/>
    <property type="evidence" value="ECO:0007669"/>
    <property type="project" value="UniProtKB-KW"/>
</dbReference>
<evidence type="ECO:0000256" key="3">
    <source>
        <dbReference type="ARBA" id="ARBA00023015"/>
    </source>
</evidence>
<dbReference type="InterPro" id="IPR020604">
    <property type="entry name" value="CTF/NFI_DNA-bd-dom"/>
</dbReference>
<evidence type="ECO:0000313" key="10">
    <source>
        <dbReference type="Proteomes" id="UP000887540"/>
    </source>
</evidence>
<name>A0A914C1U9_9BILA</name>
<dbReference type="PANTHER" id="PTHR11492">
    <property type="entry name" value="NUCLEAR FACTOR I"/>
    <property type="match status" value="1"/>
</dbReference>
<dbReference type="GO" id="GO:0005634">
    <property type="term" value="C:nucleus"/>
    <property type="evidence" value="ECO:0007669"/>
    <property type="project" value="UniProtKB-SubCell"/>
</dbReference>
<dbReference type="GO" id="GO:0045893">
    <property type="term" value="P:positive regulation of DNA-templated transcription"/>
    <property type="evidence" value="ECO:0007669"/>
    <property type="project" value="UniProtKB-ARBA"/>
</dbReference>
<dbReference type="InterPro" id="IPR000647">
    <property type="entry name" value="CTF/NFI"/>
</dbReference>
<dbReference type="WBParaSite" id="ACRNAN_Path_1537.g6000.t1">
    <property type="protein sequence ID" value="ACRNAN_Path_1537.g6000.t1"/>
    <property type="gene ID" value="ACRNAN_Path_1537.g6000"/>
</dbReference>
<keyword evidence="3" id="KW-0805">Transcription regulation</keyword>
<feature type="compositionally biased region" description="Polar residues" evidence="8">
    <location>
        <begin position="793"/>
        <end position="808"/>
    </location>
</feature>
<dbReference type="AlphaFoldDB" id="A0A914C1U9"/>
<proteinExistence type="predicted"/>
<evidence type="ECO:0000256" key="5">
    <source>
        <dbReference type="ARBA" id="ARBA00023159"/>
    </source>
</evidence>
<dbReference type="InterPro" id="IPR003619">
    <property type="entry name" value="MAD_homology1_Dwarfin-type"/>
</dbReference>
<feature type="compositionally biased region" description="Polar residues" evidence="8">
    <location>
        <begin position="864"/>
        <end position="881"/>
    </location>
</feature>
<dbReference type="Pfam" id="PF10524">
    <property type="entry name" value="NfI_DNAbd_pre-N"/>
    <property type="match status" value="1"/>
</dbReference>
<evidence type="ECO:0000256" key="2">
    <source>
        <dbReference type="ARBA" id="ARBA00022705"/>
    </source>
</evidence>